<feature type="domain" description="ATP-grasp" evidence="5">
    <location>
        <begin position="123"/>
        <end position="310"/>
    </location>
</feature>
<dbReference type="Proteomes" id="UP001596264">
    <property type="component" value="Unassembled WGS sequence"/>
</dbReference>
<protein>
    <submittedName>
        <fullName evidence="6">Acetyl-CoA carboxylase biotin carboxylase subunit family protein</fullName>
    </submittedName>
</protein>
<accession>A0ABW1W3X3</accession>
<evidence type="ECO:0000256" key="3">
    <source>
        <dbReference type="ARBA" id="ARBA00022840"/>
    </source>
</evidence>
<evidence type="ECO:0000313" key="7">
    <source>
        <dbReference type="Proteomes" id="UP001596264"/>
    </source>
</evidence>
<keyword evidence="2 4" id="KW-0547">Nucleotide-binding</keyword>
<keyword evidence="1" id="KW-0436">Ligase</keyword>
<evidence type="ECO:0000313" key="6">
    <source>
        <dbReference type="EMBL" id="MFC6380781.1"/>
    </source>
</evidence>
<evidence type="ECO:0000256" key="2">
    <source>
        <dbReference type="ARBA" id="ARBA00022741"/>
    </source>
</evidence>
<dbReference type="EMBL" id="JBHSTZ010000014">
    <property type="protein sequence ID" value="MFC6380781.1"/>
    <property type="molecule type" value="Genomic_DNA"/>
</dbReference>
<keyword evidence="7" id="KW-1185">Reference proteome</keyword>
<evidence type="ECO:0000259" key="5">
    <source>
        <dbReference type="PROSITE" id="PS50975"/>
    </source>
</evidence>
<dbReference type="PROSITE" id="PS50975">
    <property type="entry name" value="ATP_GRASP"/>
    <property type="match status" value="1"/>
</dbReference>
<dbReference type="Pfam" id="PF13535">
    <property type="entry name" value="ATP-grasp_4"/>
    <property type="match status" value="1"/>
</dbReference>
<evidence type="ECO:0000256" key="1">
    <source>
        <dbReference type="ARBA" id="ARBA00022598"/>
    </source>
</evidence>
<reference evidence="7" key="1">
    <citation type="journal article" date="2019" name="Int. J. Syst. Evol. Microbiol.">
        <title>The Global Catalogue of Microorganisms (GCM) 10K type strain sequencing project: providing services to taxonomists for standard genome sequencing and annotation.</title>
        <authorList>
            <consortium name="The Broad Institute Genomics Platform"/>
            <consortium name="The Broad Institute Genome Sequencing Center for Infectious Disease"/>
            <person name="Wu L."/>
            <person name="Ma J."/>
        </authorList>
    </citation>
    <scope>NUCLEOTIDE SEQUENCE [LARGE SCALE GENOMIC DNA]</scope>
    <source>
        <strain evidence="7">CCM 2050</strain>
    </source>
</reference>
<evidence type="ECO:0000256" key="4">
    <source>
        <dbReference type="PROSITE-ProRule" id="PRU00409"/>
    </source>
</evidence>
<proteinExistence type="predicted"/>
<dbReference type="SUPFAM" id="SSF56059">
    <property type="entry name" value="Glutathione synthetase ATP-binding domain-like"/>
    <property type="match status" value="1"/>
</dbReference>
<dbReference type="Gene3D" id="3.30.470.20">
    <property type="entry name" value="ATP-grasp fold, B domain"/>
    <property type="match status" value="1"/>
</dbReference>
<dbReference type="PANTHER" id="PTHR43585">
    <property type="entry name" value="FUMIPYRROLE BIOSYNTHESIS PROTEIN C"/>
    <property type="match status" value="1"/>
</dbReference>
<dbReference type="InterPro" id="IPR011761">
    <property type="entry name" value="ATP-grasp"/>
</dbReference>
<dbReference type="PANTHER" id="PTHR43585:SF2">
    <property type="entry name" value="ATP-GRASP ENZYME FSQD"/>
    <property type="match status" value="1"/>
</dbReference>
<organism evidence="6 7">
    <name type="scientific">Psychrobacter glacincola</name>
    <dbReference type="NCBI Taxonomy" id="56810"/>
    <lineage>
        <taxon>Bacteria</taxon>
        <taxon>Pseudomonadati</taxon>
        <taxon>Pseudomonadota</taxon>
        <taxon>Gammaproteobacteria</taxon>
        <taxon>Moraxellales</taxon>
        <taxon>Moraxellaceae</taxon>
        <taxon>Psychrobacter</taxon>
    </lineage>
</organism>
<name>A0ABW1W3X3_9GAMM</name>
<gene>
    <name evidence="6" type="ORF">ACFP58_04730</name>
</gene>
<keyword evidence="3 4" id="KW-0067">ATP-binding</keyword>
<sequence length="411" mass="46150">MYDSTVLISHVVNDAVIEGFIPALLELMNTPASQLIIMTDHKDSHMDALINMPFGAQISILECDVFNPLAIIDTLNNYHILPNLVFSNSDHLQASTAVVADFFNLPSKDWRHCIVFKDKHLTRKQLDSADLYKPTYQLLSAKDLNLDTLTIGFPVVAKPKQGVASMHVQLCMDKNELITYCQDFWQSTTIPILLESYISGTLITLETLGDGETLVAVGGFEVTLTEPPHFVELDAVWNTPLCLQYRDTCLSILQDIGVGLGVCHSEFIVTPKGEVHLVEINYRSIGDGREFLLNDMAHYSWFDTIVRLHQGVKIAELEAEFGQLAINTHARIHYITTPQSGTIRSAPASFKKQTQQSVIIHQPLKKKHQTIQRTHSNKDYLSRLLAYSDCANTVDAVLKDAIKDLQWQFES</sequence>
<dbReference type="InterPro" id="IPR052032">
    <property type="entry name" value="ATP-dep_AA_Ligase"/>
</dbReference>
<comment type="caution">
    <text evidence="6">The sequence shown here is derived from an EMBL/GenBank/DDBJ whole genome shotgun (WGS) entry which is preliminary data.</text>
</comment>
<dbReference type="RefSeq" id="WP_201561226.1">
    <property type="nucleotide sequence ID" value="NZ_CAJGZK010000001.1"/>
</dbReference>